<dbReference type="SUPFAM" id="SSF51391">
    <property type="entry name" value="Thiamin phosphate synthase"/>
    <property type="match status" value="1"/>
</dbReference>
<keyword evidence="5" id="KW-1185">Reference proteome</keyword>
<keyword evidence="2" id="KW-0784">Thiamine biosynthesis</keyword>
<evidence type="ECO:0000259" key="3">
    <source>
        <dbReference type="Pfam" id="PF02581"/>
    </source>
</evidence>
<feature type="domain" description="Thiamine phosphate synthase/TenI" evidence="3">
    <location>
        <begin position="65"/>
        <end position="207"/>
    </location>
</feature>
<dbReference type="PANTHER" id="PTHR20857:SF15">
    <property type="entry name" value="THIAMINE-PHOSPHATE SYNTHASE"/>
    <property type="match status" value="1"/>
</dbReference>
<name>A0ABT8SM92_9CAUL</name>
<comment type="caution">
    <text evidence="4">The sequence shown here is derived from an EMBL/GenBank/DDBJ whole genome shotgun (WGS) entry which is preliminary data.</text>
</comment>
<dbReference type="Proteomes" id="UP001169063">
    <property type="component" value="Unassembled WGS sequence"/>
</dbReference>
<reference evidence="4" key="1">
    <citation type="submission" date="2023-07" db="EMBL/GenBank/DDBJ databases">
        <title>Brevundimonas soil sp. nov., isolated from the soil of chemical plant.</title>
        <authorList>
            <person name="Wu N."/>
        </authorList>
    </citation>
    <scope>NUCLEOTIDE SEQUENCE</scope>
    <source>
        <strain evidence="4">XZ-24</strain>
    </source>
</reference>
<evidence type="ECO:0000256" key="2">
    <source>
        <dbReference type="ARBA" id="ARBA00022977"/>
    </source>
</evidence>
<gene>
    <name evidence="4" type="ORF">Q0812_06540</name>
</gene>
<dbReference type="InterPro" id="IPR013785">
    <property type="entry name" value="Aldolase_TIM"/>
</dbReference>
<evidence type="ECO:0000256" key="1">
    <source>
        <dbReference type="ARBA" id="ARBA00004948"/>
    </source>
</evidence>
<evidence type="ECO:0000313" key="4">
    <source>
        <dbReference type="EMBL" id="MDO1559084.1"/>
    </source>
</evidence>
<organism evidence="4 5">
    <name type="scientific">Peiella sedimenti</name>
    <dbReference type="NCBI Taxonomy" id="3061083"/>
    <lineage>
        <taxon>Bacteria</taxon>
        <taxon>Pseudomonadati</taxon>
        <taxon>Pseudomonadota</taxon>
        <taxon>Alphaproteobacteria</taxon>
        <taxon>Caulobacterales</taxon>
        <taxon>Caulobacteraceae</taxon>
        <taxon>Peiella</taxon>
    </lineage>
</organism>
<dbReference type="EMBL" id="JAUKTR010000002">
    <property type="protein sequence ID" value="MDO1559084.1"/>
    <property type="molecule type" value="Genomic_DNA"/>
</dbReference>
<sequence length="214" mass="21943">MGGRADDIWRIAGELKAHALGRRGPAVKGLPPLLAFTEPDRGLEPLVLAQRLPPGAGLVLRLFGADDALETARDVAATCRARGVALLMGEDAGLAEACGAEGLHLPQRRVADAPACRQAHPEWIITSAAHDEMGARMAGAAEVDAVVLSPVFPTRSASGRPPLGPAGFERLAELAGVPAYALGGISADNAAELAQTSAVGLAAIDAVSDWLGRE</sequence>
<proteinExistence type="predicted"/>
<dbReference type="CDD" id="cd00564">
    <property type="entry name" value="TMP_TenI"/>
    <property type="match status" value="1"/>
</dbReference>
<dbReference type="InterPro" id="IPR036206">
    <property type="entry name" value="ThiamineP_synth_sf"/>
</dbReference>
<dbReference type="InterPro" id="IPR022998">
    <property type="entry name" value="ThiamineP_synth_TenI"/>
</dbReference>
<protein>
    <submittedName>
        <fullName evidence="4">Thiamine phosphate synthase</fullName>
    </submittedName>
</protein>
<dbReference type="PANTHER" id="PTHR20857">
    <property type="entry name" value="THIAMINE-PHOSPHATE PYROPHOSPHORYLASE"/>
    <property type="match status" value="1"/>
</dbReference>
<comment type="pathway">
    <text evidence="1">Cofactor biosynthesis; thiamine diphosphate biosynthesis.</text>
</comment>
<evidence type="ECO:0000313" key="5">
    <source>
        <dbReference type="Proteomes" id="UP001169063"/>
    </source>
</evidence>
<dbReference type="Gene3D" id="3.20.20.70">
    <property type="entry name" value="Aldolase class I"/>
    <property type="match status" value="1"/>
</dbReference>
<dbReference type="Pfam" id="PF02581">
    <property type="entry name" value="TMP-TENI"/>
    <property type="match status" value="1"/>
</dbReference>
<accession>A0ABT8SM92</accession>
<dbReference type="RefSeq" id="WP_302109508.1">
    <property type="nucleotide sequence ID" value="NZ_JAUKTR010000002.1"/>
</dbReference>